<keyword evidence="3 4" id="KW-0067">ATP-binding</keyword>
<dbReference type="EMBL" id="JBHSWE010000001">
    <property type="protein sequence ID" value="MFC6673943.1"/>
    <property type="molecule type" value="Genomic_DNA"/>
</dbReference>
<dbReference type="PANTHER" id="PTHR43585">
    <property type="entry name" value="FUMIPYRROLE BIOSYNTHESIS PROTEIN C"/>
    <property type="match status" value="1"/>
</dbReference>
<reference evidence="7" key="1">
    <citation type="journal article" date="2019" name="Int. J. Syst. Evol. Microbiol.">
        <title>The Global Catalogue of Microorganisms (GCM) 10K type strain sequencing project: providing services to taxonomists for standard genome sequencing and annotation.</title>
        <authorList>
            <consortium name="The Broad Institute Genomics Platform"/>
            <consortium name="The Broad Institute Genome Sequencing Center for Infectious Disease"/>
            <person name="Wu L."/>
            <person name="Ma J."/>
        </authorList>
    </citation>
    <scope>NUCLEOTIDE SEQUENCE [LARGE SCALE GENOMIC DNA]</scope>
    <source>
        <strain evidence="7">NBRC 111756</strain>
    </source>
</reference>
<keyword evidence="1" id="KW-0436">Ligase</keyword>
<organism evidence="6 7">
    <name type="scientific">Marinobacterium aestuariivivens</name>
    <dbReference type="NCBI Taxonomy" id="1698799"/>
    <lineage>
        <taxon>Bacteria</taxon>
        <taxon>Pseudomonadati</taxon>
        <taxon>Pseudomonadota</taxon>
        <taxon>Gammaproteobacteria</taxon>
        <taxon>Oceanospirillales</taxon>
        <taxon>Oceanospirillaceae</taxon>
        <taxon>Marinobacterium</taxon>
    </lineage>
</organism>
<dbReference type="Pfam" id="PF13535">
    <property type="entry name" value="ATP-grasp_4"/>
    <property type="match status" value="1"/>
</dbReference>
<name>A0ABW2A8Z2_9GAMM</name>
<evidence type="ECO:0000313" key="6">
    <source>
        <dbReference type="EMBL" id="MFC6673943.1"/>
    </source>
</evidence>
<proteinExistence type="predicted"/>
<evidence type="ECO:0000256" key="1">
    <source>
        <dbReference type="ARBA" id="ARBA00022598"/>
    </source>
</evidence>
<sequence length="431" mass="50199">MKHIFVFGLDAFNLAELKALPGAADYRFHPLFHHHEVKAGPEFPVRQLYEGAIEQLERFPGPIDAIVGYWDFPVSTLLPLLCRHFDLPTPGLETVLKCEHKYWSRLEQQRVIADHIPPFCVVNPFSERYREQIGIDYPFWIKPVRAAASHLGFRVRNDHELDHAIDVIRAKIFRFAKPFNYLLQFAELPPEIAGIDGFHCIVEGIISRGRQCTLEGYAYDGEVCIYGAIDSIREGRHRSSFSRYQYPSTIPARVQRRMFDDTGRFLRAIGFDHGPFNIEFYWDSRHDQIRLLEINNRISKSHCPLFRNVDGLSHHQVMVDLGLGKRPDFPYRRGRYRYAAKFMWRQYEDAMVKKVPSDKELAALCRRFPGAQIQLHIHEGMKLSELKDQDSYSYEIAVIFLGDNNQQKLLQQYARLKQAIPLELVPIASRQ</sequence>
<dbReference type="Proteomes" id="UP001596422">
    <property type="component" value="Unassembled WGS sequence"/>
</dbReference>
<comment type="caution">
    <text evidence="6">The sequence shown here is derived from an EMBL/GenBank/DDBJ whole genome shotgun (WGS) entry which is preliminary data.</text>
</comment>
<evidence type="ECO:0000259" key="5">
    <source>
        <dbReference type="PROSITE" id="PS50975"/>
    </source>
</evidence>
<evidence type="ECO:0000256" key="4">
    <source>
        <dbReference type="PROSITE-ProRule" id="PRU00409"/>
    </source>
</evidence>
<gene>
    <name evidence="6" type="ORF">ACFQDL_30530</name>
</gene>
<dbReference type="PANTHER" id="PTHR43585:SF2">
    <property type="entry name" value="ATP-GRASP ENZYME FSQD"/>
    <property type="match status" value="1"/>
</dbReference>
<dbReference type="Gene3D" id="3.30.470.20">
    <property type="entry name" value="ATP-grasp fold, B domain"/>
    <property type="match status" value="1"/>
</dbReference>
<accession>A0ABW2A8Z2</accession>
<dbReference type="PROSITE" id="PS50975">
    <property type="entry name" value="ATP_GRASP"/>
    <property type="match status" value="1"/>
</dbReference>
<protein>
    <submittedName>
        <fullName evidence="6">Acetyl-CoA carboxylase biotin carboxylase subunit family protein</fullName>
    </submittedName>
</protein>
<keyword evidence="2 4" id="KW-0547">Nucleotide-binding</keyword>
<evidence type="ECO:0000256" key="2">
    <source>
        <dbReference type="ARBA" id="ARBA00022741"/>
    </source>
</evidence>
<dbReference type="InterPro" id="IPR052032">
    <property type="entry name" value="ATP-dep_AA_Ligase"/>
</dbReference>
<evidence type="ECO:0000313" key="7">
    <source>
        <dbReference type="Proteomes" id="UP001596422"/>
    </source>
</evidence>
<keyword evidence="7" id="KW-1185">Reference proteome</keyword>
<dbReference type="InterPro" id="IPR011761">
    <property type="entry name" value="ATP-grasp"/>
</dbReference>
<evidence type="ECO:0000256" key="3">
    <source>
        <dbReference type="ARBA" id="ARBA00022840"/>
    </source>
</evidence>
<dbReference type="SUPFAM" id="SSF56059">
    <property type="entry name" value="Glutathione synthetase ATP-binding domain-like"/>
    <property type="match status" value="1"/>
</dbReference>
<dbReference type="RefSeq" id="WP_379912740.1">
    <property type="nucleotide sequence ID" value="NZ_JBHSWE010000001.1"/>
</dbReference>
<feature type="domain" description="ATP-grasp" evidence="5">
    <location>
        <begin position="106"/>
        <end position="323"/>
    </location>
</feature>